<feature type="region of interest" description="Disordered" evidence="1">
    <location>
        <begin position="77"/>
        <end position="107"/>
    </location>
</feature>
<dbReference type="EMBL" id="ML179205">
    <property type="protein sequence ID" value="THU95243.1"/>
    <property type="molecule type" value="Genomic_DNA"/>
</dbReference>
<accession>A0A4S8M0Z2</accession>
<keyword evidence="3" id="KW-1185">Reference proteome</keyword>
<name>A0A4S8M0Z2_DENBC</name>
<feature type="compositionally biased region" description="Basic and acidic residues" evidence="1">
    <location>
        <begin position="77"/>
        <end position="96"/>
    </location>
</feature>
<evidence type="ECO:0000313" key="3">
    <source>
        <dbReference type="Proteomes" id="UP000297245"/>
    </source>
</evidence>
<dbReference type="AlphaFoldDB" id="A0A4S8M0Z2"/>
<dbReference type="OrthoDB" id="2861623at2759"/>
<reference evidence="2 3" key="1">
    <citation type="journal article" date="2019" name="Nat. Ecol. Evol.">
        <title>Megaphylogeny resolves global patterns of mushroom evolution.</title>
        <authorList>
            <person name="Varga T."/>
            <person name="Krizsan K."/>
            <person name="Foldi C."/>
            <person name="Dima B."/>
            <person name="Sanchez-Garcia M."/>
            <person name="Sanchez-Ramirez S."/>
            <person name="Szollosi G.J."/>
            <person name="Szarkandi J.G."/>
            <person name="Papp V."/>
            <person name="Albert L."/>
            <person name="Andreopoulos W."/>
            <person name="Angelini C."/>
            <person name="Antonin V."/>
            <person name="Barry K.W."/>
            <person name="Bougher N.L."/>
            <person name="Buchanan P."/>
            <person name="Buyck B."/>
            <person name="Bense V."/>
            <person name="Catcheside P."/>
            <person name="Chovatia M."/>
            <person name="Cooper J."/>
            <person name="Damon W."/>
            <person name="Desjardin D."/>
            <person name="Finy P."/>
            <person name="Geml J."/>
            <person name="Haridas S."/>
            <person name="Hughes K."/>
            <person name="Justo A."/>
            <person name="Karasinski D."/>
            <person name="Kautmanova I."/>
            <person name="Kiss B."/>
            <person name="Kocsube S."/>
            <person name="Kotiranta H."/>
            <person name="LaButti K.M."/>
            <person name="Lechner B.E."/>
            <person name="Liimatainen K."/>
            <person name="Lipzen A."/>
            <person name="Lukacs Z."/>
            <person name="Mihaltcheva S."/>
            <person name="Morgado L.N."/>
            <person name="Niskanen T."/>
            <person name="Noordeloos M.E."/>
            <person name="Ohm R.A."/>
            <person name="Ortiz-Santana B."/>
            <person name="Ovrebo C."/>
            <person name="Racz N."/>
            <person name="Riley R."/>
            <person name="Savchenko A."/>
            <person name="Shiryaev A."/>
            <person name="Soop K."/>
            <person name="Spirin V."/>
            <person name="Szebenyi C."/>
            <person name="Tomsovsky M."/>
            <person name="Tulloss R.E."/>
            <person name="Uehling J."/>
            <person name="Grigoriev I.V."/>
            <person name="Vagvolgyi C."/>
            <person name="Papp T."/>
            <person name="Martin F.M."/>
            <person name="Miettinen O."/>
            <person name="Hibbett D.S."/>
            <person name="Nagy L.G."/>
        </authorList>
    </citation>
    <scope>NUCLEOTIDE SEQUENCE [LARGE SCALE GENOMIC DNA]</scope>
    <source>
        <strain evidence="2 3">CBS 962.96</strain>
    </source>
</reference>
<protein>
    <submittedName>
        <fullName evidence="2">Uncharacterized protein</fullName>
    </submittedName>
</protein>
<sequence>MPPNPSTSATASASYQLPDLLSLVRKIELRTNRHCRPVTLASEKWYSEELWEGFRNVEDGNGNMEKELILMRCLVDPRGRQGRGGRGDEGEKEQGKRPGKGRASTSHSLDLTISQMKIGLLASIYLPSLLPTPSLALLPLSSPKNPNNNNHVSISSPSKSETLPSFQFGKGRFSWGPSTSSSASNSNPSVDIRVVGI</sequence>
<gene>
    <name evidence="2" type="ORF">K435DRAFT_139767</name>
</gene>
<dbReference type="Proteomes" id="UP000297245">
    <property type="component" value="Unassembled WGS sequence"/>
</dbReference>
<organism evidence="2 3">
    <name type="scientific">Dendrothele bispora (strain CBS 962.96)</name>
    <dbReference type="NCBI Taxonomy" id="1314807"/>
    <lineage>
        <taxon>Eukaryota</taxon>
        <taxon>Fungi</taxon>
        <taxon>Dikarya</taxon>
        <taxon>Basidiomycota</taxon>
        <taxon>Agaricomycotina</taxon>
        <taxon>Agaricomycetes</taxon>
        <taxon>Agaricomycetidae</taxon>
        <taxon>Agaricales</taxon>
        <taxon>Agaricales incertae sedis</taxon>
        <taxon>Dendrothele</taxon>
    </lineage>
</organism>
<evidence type="ECO:0000313" key="2">
    <source>
        <dbReference type="EMBL" id="THU95243.1"/>
    </source>
</evidence>
<evidence type="ECO:0000256" key="1">
    <source>
        <dbReference type="SAM" id="MobiDB-lite"/>
    </source>
</evidence>
<proteinExistence type="predicted"/>